<comment type="catalytic activity">
    <reaction evidence="1">
        <text>ATP + protein L-histidine = ADP + protein N-phospho-L-histidine.</text>
        <dbReference type="EC" id="2.7.13.3"/>
    </reaction>
</comment>
<evidence type="ECO:0000313" key="12">
    <source>
        <dbReference type="Proteomes" id="UP000274033"/>
    </source>
</evidence>
<feature type="transmembrane region" description="Helical" evidence="9">
    <location>
        <begin position="98"/>
        <end position="115"/>
    </location>
</feature>
<keyword evidence="12" id="KW-1185">Reference proteome</keyword>
<dbReference type="EMBL" id="RRCT01000013">
    <property type="protein sequence ID" value="RQW73965.1"/>
    <property type="molecule type" value="Genomic_DNA"/>
</dbReference>
<evidence type="ECO:0000259" key="10">
    <source>
        <dbReference type="PROSITE" id="PS50109"/>
    </source>
</evidence>
<keyword evidence="7" id="KW-0067">ATP-binding</keyword>
<dbReference type="CDD" id="cd00082">
    <property type="entry name" value="HisKA"/>
    <property type="match status" value="1"/>
</dbReference>
<dbReference type="Gene3D" id="1.10.287.130">
    <property type="match status" value="1"/>
</dbReference>
<dbReference type="Gene3D" id="3.30.565.10">
    <property type="entry name" value="Histidine kinase-like ATPase, C-terminal domain"/>
    <property type="match status" value="1"/>
</dbReference>
<keyword evidence="6 11" id="KW-0418">Kinase</keyword>
<evidence type="ECO:0000256" key="5">
    <source>
        <dbReference type="ARBA" id="ARBA00022741"/>
    </source>
</evidence>
<feature type="transmembrane region" description="Helical" evidence="9">
    <location>
        <begin position="154"/>
        <end position="174"/>
    </location>
</feature>
<protein>
    <recommendedName>
        <fullName evidence="2">histidine kinase</fullName>
        <ecNumber evidence="2">2.7.13.3</ecNumber>
    </recommendedName>
</protein>
<feature type="transmembrane region" description="Helical" evidence="9">
    <location>
        <begin position="12"/>
        <end position="34"/>
    </location>
</feature>
<dbReference type="InterPro" id="IPR003661">
    <property type="entry name" value="HisK_dim/P_dom"/>
</dbReference>
<dbReference type="PANTHER" id="PTHR43065">
    <property type="entry name" value="SENSOR HISTIDINE KINASE"/>
    <property type="match status" value="1"/>
</dbReference>
<dbReference type="OrthoDB" id="9815750at2"/>
<evidence type="ECO:0000256" key="6">
    <source>
        <dbReference type="ARBA" id="ARBA00022777"/>
    </source>
</evidence>
<dbReference type="EC" id="2.7.13.3" evidence="2"/>
<evidence type="ECO:0000256" key="4">
    <source>
        <dbReference type="ARBA" id="ARBA00022679"/>
    </source>
</evidence>
<keyword evidence="4" id="KW-0808">Transferase</keyword>
<keyword evidence="9" id="KW-0812">Transmembrane</keyword>
<evidence type="ECO:0000313" key="11">
    <source>
        <dbReference type="EMBL" id="RQW73965.1"/>
    </source>
</evidence>
<reference evidence="11 12" key="1">
    <citation type="journal article" date="2013" name="J. Microbiol.">
        <title>Lysinibacillus chungkukjangi sp. nov., isolated from Chungkukjang, Korean fermented soybean food.</title>
        <authorList>
            <person name="Kim S.J."/>
            <person name="Jang Y.H."/>
            <person name="Hamada M."/>
            <person name="Ahn J.H."/>
            <person name="Weon H.Y."/>
            <person name="Suzuki K."/>
            <person name="Whang K.S."/>
            <person name="Kwon S.W."/>
        </authorList>
    </citation>
    <scope>NUCLEOTIDE SEQUENCE [LARGE SCALE GENOMIC DNA]</scope>
    <source>
        <strain evidence="11 12">MCCC 1A12701</strain>
    </source>
</reference>
<evidence type="ECO:0000256" key="3">
    <source>
        <dbReference type="ARBA" id="ARBA00022553"/>
    </source>
</evidence>
<name>A0A3N9UCC5_9BACI</name>
<dbReference type="CDD" id="cd00075">
    <property type="entry name" value="HATPase"/>
    <property type="match status" value="1"/>
</dbReference>
<dbReference type="InterPro" id="IPR003594">
    <property type="entry name" value="HATPase_dom"/>
</dbReference>
<dbReference type="SMART" id="SM00388">
    <property type="entry name" value="HisKA"/>
    <property type="match status" value="1"/>
</dbReference>
<feature type="transmembrane region" description="Helical" evidence="9">
    <location>
        <begin position="46"/>
        <end position="67"/>
    </location>
</feature>
<evidence type="ECO:0000256" key="9">
    <source>
        <dbReference type="SAM" id="Phobius"/>
    </source>
</evidence>
<keyword evidence="9" id="KW-0472">Membrane</keyword>
<dbReference type="PRINTS" id="PR00344">
    <property type="entry name" value="BCTRLSENSOR"/>
</dbReference>
<dbReference type="RefSeq" id="WP_124765611.1">
    <property type="nucleotide sequence ID" value="NZ_JAFBDY010000013.1"/>
</dbReference>
<dbReference type="GO" id="GO:0000155">
    <property type="term" value="F:phosphorelay sensor kinase activity"/>
    <property type="evidence" value="ECO:0007669"/>
    <property type="project" value="InterPro"/>
</dbReference>
<sequence>MRDLEIYFNKKTYYIIVTLVIAVMFSGVVAYNPLVDEDAVHPLSEYGFGFQLHKIFFVLFSVSLLIYPKYPTHLHRIILISLAFIFCYLLFFLYPNTWSTFIFLCFIPAISILFFDKKLFYFSLILNSMLIVFTFSYILLIDQGNFYPYIKLDLFGNFINFLTSQVIIYFIYYLTQNRIEKMQLYYEEIKQAERLKTAGQLAAAVAHEIRNPLTVVKGFLQLYEQEATIDGQKTTNYSLLIDELDAAEQVISQFLTLSKPSKNPTVELVEVKESLQSVSELLYSYGLQRGIKIDLIAENNHLIKINRIEFKQLLVNLIKNAIEASKDDDIILVSLNRVRDSVEIKIIDQGQGMSKEEIESLGTPFYSLKSKGTGLGMMICFNIVAKYKGEINFQSFKGQGTSVTISFPVVKS</sequence>
<evidence type="ECO:0000256" key="7">
    <source>
        <dbReference type="ARBA" id="ARBA00022840"/>
    </source>
</evidence>
<dbReference type="PANTHER" id="PTHR43065:SF46">
    <property type="entry name" value="C4-DICARBOXYLATE TRANSPORT SENSOR PROTEIN DCTB"/>
    <property type="match status" value="1"/>
</dbReference>
<dbReference type="Pfam" id="PF00512">
    <property type="entry name" value="HisKA"/>
    <property type="match status" value="1"/>
</dbReference>
<evidence type="ECO:0000256" key="8">
    <source>
        <dbReference type="ARBA" id="ARBA00023012"/>
    </source>
</evidence>
<proteinExistence type="predicted"/>
<dbReference type="SUPFAM" id="SSF55874">
    <property type="entry name" value="ATPase domain of HSP90 chaperone/DNA topoisomerase II/histidine kinase"/>
    <property type="match status" value="1"/>
</dbReference>
<accession>A0A3N9UCC5</accession>
<keyword evidence="8" id="KW-0902">Two-component regulatory system</keyword>
<keyword evidence="9" id="KW-1133">Transmembrane helix</keyword>
<dbReference type="GO" id="GO:0005524">
    <property type="term" value="F:ATP binding"/>
    <property type="evidence" value="ECO:0007669"/>
    <property type="project" value="UniProtKB-KW"/>
</dbReference>
<comment type="caution">
    <text evidence="11">The sequence shown here is derived from an EMBL/GenBank/DDBJ whole genome shotgun (WGS) entry which is preliminary data.</text>
</comment>
<dbReference type="Proteomes" id="UP000274033">
    <property type="component" value="Unassembled WGS sequence"/>
</dbReference>
<dbReference type="SUPFAM" id="SSF47384">
    <property type="entry name" value="Homodimeric domain of signal transducing histidine kinase"/>
    <property type="match status" value="1"/>
</dbReference>
<evidence type="ECO:0000256" key="1">
    <source>
        <dbReference type="ARBA" id="ARBA00000085"/>
    </source>
</evidence>
<feature type="domain" description="Histidine kinase" evidence="10">
    <location>
        <begin position="204"/>
        <end position="411"/>
    </location>
</feature>
<dbReference type="Pfam" id="PF02518">
    <property type="entry name" value="HATPase_c"/>
    <property type="match status" value="1"/>
</dbReference>
<gene>
    <name evidence="11" type="ORF">EBB45_13535</name>
</gene>
<evidence type="ECO:0000256" key="2">
    <source>
        <dbReference type="ARBA" id="ARBA00012438"/>
    </source>
</evidence>
<dbReference type="SMART" id="SM00387">
    <property type="entry name" value="HATPase_c"/>
    <property type="match status" value="1"/>
</dbReference>
<dbReference type="InterPro" id="IPR004358">
    <property type="entry name" value="Sig_transdc_His_kin-like_C"/>
</dbReference>
<keyword evidence="3" id="KW-0597">Phosphoprotein</keyword>
<organism evidence="11 12">
    <name type="scientific">Lysinibacillus composti</name>
    <dbReference type="NCBI Taxonomy" id="720633"/>
    <lineage>
        <taxon>Bacteria</taxon>
        <taxon>Bacillati</taxon>
        <taxon>Bacillota</taxon>
        <taxon>Bacilli</taxon>
        <taxon>Bacillales</taxon>
        <taxon>Bacillaceae</taxon>
        <taxon>Lysinibacillus</taxon>
    </lineage>
</organism>
<dbReference type="PROSITE" id="PS50109">
    <property type="entry name" value="HIS_KIN"/>
    <property type="match status" value="1"/>
</dbReference>
<keyword evidence="5" id="KW-0547">Nucleotide-binding</keyword>
<feature type="transmembrane region" description="Helical" evidence="9">
    <location>
        <begin position="74"/>
        <end position="92"/>
    </location>
</feature>
<feature type="transmembrane region" description="Helical" evidence="9">
    <location>
        <begin position="122"/>
        <end position="142"/>
    </location>
</feature>
<dbReference type="InterPro" id="IPR036097">
    <property type="entry name" value="HisK_dim/P_sf"/>
</dbReference>
<dbReference type="InterPro" id="IPR005467">
    <property type="entry name" value="His_kinase_dom"/>
</dbReference>
<dbReference type="AlphaFoldDB" id="A0A3N9UCC5"/>
<dbReference type="InterPro" id="IPR036890">
    <property type="entry name" value="HATPase_C_sf"/>
</dbReference>